<comment type="caution">
    <text evidence="1">The sequence shown here is derived from an EMBL/GenBank/DDBJ whole genome shotgun (WGS) entry which is preliminary data.</text>
</comment>
<name>A0A9D4JZL6_DREPO</name>
<organism evidence="1 2">
    <name type="scientific">Dreissena polymorpha</name>
    <name type="common">Zebra mussel</name>
    <name type="synonym">Mytilus polymorpha</name>
    <dbReference type="NCBI Taxonomy" id="45954"/>
    <lineage>
        <taxon>Eukaryota</taxon>
        <taxon>Metazoa</taxon>
        <taxon>Spiralia</taxon>
        <taxon>Lophotrochozoa</taxon>
        <taxon>Mollusca</taxon>
        <taxon>Bivalvia</taxon>
        <taxon>Autobranchia</taxon>
        <taxon>Heteroconchia</taxon>
        <taxon>Euheterodonta</taxon>
        <taxon>Imparidentia</taxon>
        <taxon>Neoheterodontei</taxon>
        <taxon>Myida</taxon>
        <taxon>Dreissenoidea</taxon>
        <taxon>Dreissenidae</taxon>
        <taxon>Dreissena</taxon>
    </lineage>
</organism>
<sequence>MWDEKARGINEAVFAKIGDIKRNTASSSIGSDAICSKISSIVSTAASSLQGSLMSISDRISSYMPYLADLYGNENSHLETGSGISSNASYIQFAKTSINSVLNHPSSTDTEYTARTKLEIFQRQRSRSVDIIRNFRSESFKKYAHDRKAVNDRINALPASLVDRNRRHSNFNTEVLSNGLLMNHQMLERLRAHVQSFRQCLTSREEIPSVIPFIGTRNVGNSNTELAEKDMQLSRMSLNKATECRMPLLSPDLQKPKAILADDIPAISKLLRKTASEKEAAVAAEKKMQELLEETSHFIKMTFEHHIVYKKLEMHVESLKVPINVSNAPTTYILKIDVISCGNKTETFSFESKGCHLVMFDQTVYLKNINIHNIQSLQVKIKVSMNKKRLCFLKKKILVGKACVQFEDKRVSSRMHVTKVLSRKKN</sequence>
<dbReference type="EMBL" id="JAIWYP010000004">
    <property type="protein sequence ID" value="KAH3830675.1"/>
    <property type="molecule type" value="Genomic_DNA"/>
</dbReference>
<keyword evidence="2" id="KW-1185">Reference proteome</keyword>
<gene>
    <name evidence="1" type="ORF">DPMN_103921</name>
</gene>
<proteinExistence type="predicted"/>
<dbReference type="Proteomes" id="UP000828390">
    <property type="component" value="Unassembled WGS sequence"/>
</dbReference>
<reference evidence="1" key="2">
    <citation type="submission" date="2020-11" db="EMBL/GenBank/DDBJ databases">
        <authorList>
            <person name="McCartney M.A."/>
            <person name="Auch B."/>
            <person name="Kono T."/>
            <person name="Mallez S."/>
            <person name="Becker A."/>
            <person name="Gohl D.M."/>
            <person name="Silverstein K.A.T."/>
            <person name="Koren S."/>
            <person name="Bechman K.B."/>
            <person name="Herman A."/>
            <person name="Abrahante J.E."/>
            <person name="Garbe J."/>
        </authorList>
    </citation>
    <scope>NUCLEOTIDE SEQUENCE</scope>
    <source>
        <strain evidence="1">Duluth1</strain>
        <tissue evidence="1">Whole animal</tissue>
    </source>
</reference>
<protein>
    <submittedName>
        <fullName evidence="1">Uncharacterized protein</fullName>
    </submittedName>
</protein>
<evidence type="ECO:0000313" key="2">
    <source>
        <dbReference type="Proteomes" id="UP000828390"/>
    </source>
</evidence>
<evidence type="ECO:0000313" key="1">
    <source>
        <dbReference type="EMBL" id="KAH3830675.1"/>
    </source>
</evidence>
<accession>A0A9D4JZL6</accession>
<dbReference type="AlphaFoldDB" id="A0A9D4JZL6"/>
<reference evidence="1" key="1">
    <citation type="journal article" date="2019" name="bioRxiv">
        <title>The Genome of the Zebra Mussel, Dreissena polymorpha: A Resource for Invasive Species Research.</title>
        <authorList>
            <person name="McCartney M.A."/>
            <person name="Auch B."/>
            <person name="Kono T."/>
            <person name="Mallez S."/>
            <person name="Zhang Y."/>
            <person name="Obille A."/>
            <person name="Becker A."/>
            <person name="Abrahante J.E."/>
            <person name="Garbe J."/>
            <person name="Badalamenti J.P."/>
            <person name="Herman A."/>
            <person name="Mangelson H."/>
            <person name="Liachko I."/>
            <person name="Sullivan S."/>
            <person name="Sone E.D."/>
            <person name="Koren S."/>
            <person name="Silverstein K.A.T."/>
            <person name="Beckman K.B."/>
            <person name="Gohl D.M."/>
        </authorList>
    </citation>
    <scope>NUCLEOTIDE SEQUENCE</scope>
    <source>
        <strain evidence="1">Duluth1</strain>
        <tissue evidence="1">Whole animal</tissue>
    </source>
</reference>